<feature type="compositionally biased region" description="Basic and acidic residues" evidence="1">
    <location>
        <begin position="183"/>
        <end position="194"/>
    </location>
</feature>
<feature type="region of interest" description="Disordered" evidence="1">
    <location>
        <begin position="138"/>
        <end position="206"/>
    </location>
</feature>
<proteinExistence type="predicted"/>
<keyword evidence="3" id="KW-1185">Reference proteome</keyword>
<dbReference type="AlphaFoldDB" id="A0A4Y9ZP80"/>
<accession>A0A4Y9ZP80</accession>
<protein>
    <submittedName>
        <fullName evidence="2">Uncharacterized protein</fullName>
    </submittedName>
</protein>
<dbReference type="EMBL" id="SFCI01001127">
    <property type="protein sequence ID" value="TFY76696.1"/>
    <property type="molecule type" value="Genomic_DNA"/>
</dbReference>
<sequence>MTVIRSVFDLSEDTILVPTTNEDRKLHIKRLHMAIAAIQKCQDKSSHGWESLWHEFYNRVLQFLEFSNFGGENFLSTAPQPRLKHEYYKNGLEEAHSVIVQQVADCSREAIEFALSQIYSDESKDDSDMSTSHVLEGLTDMDPDIFPDLSTEGFEPLATSSRPSSPASPPISVTNPEQYMFSGRDEDKETEWQDQRALPLSSHPPNVPLLQDVPVGQNSSCLTVPASSPLTHPANPASKSISFQYMEASRSVNWDLVERRISNHVKEILQKLEVQVQARIPDYVSFMHLMHEVGARVAGSCFPLLITELKALGVVHDAKDVGAKIWHAQKQISWQAALCMKEYGARRIFSMCGAGLYVQFALWDMRLMTADLGLALQESDLTGAGKPIEMSAIVPIFNAAKTDYSNLYKFWMNRIIRAAETPDLEVPALPVLAAE</sequence>
<name>A0A4Y9ZP80_9AGAM</name>
<evidence type="ECO:0000256" key="1">
    <source>
        <dbReference type="SAM" id="MobiDB-lite"/>
    </source>
</evidence>
<evidence type="ECO:0000313" key="3">
    <source>
        <dbReference type="Proteomes" id="UP000298061"/>
    </source>
</evidence>
<gene>
    <name evidence="2" type="ORF">EWM64_g7316</name>
</gene>
<dbReference type="Proteomes" id="UP000298061">
    <property type="component" value="Unassembled WGS sequence"/>
</dbReference>
<evidence type="ECO:0000313" key="2">
    <source>
        <dbReference type="EMBL" id="TFY76696.1"/>
    </source>
</evidence>
<reference evidence="2 3" key="1">
    <citation type="submission" date="2019-02" db="EMBL/GenBank/DDBJ databases">
        <title>Genome sequencing of the rare red list fungi Hericium alpestre (H. flagellum).</title>
        <authorList>
            <person name="Buettner E."/>
            <person name="Kellner H."/>
        </authorList>
    </citation>
    <scope>NUCLEOTIDE SEQUENCE [LARGE SCALE GENOMIC DNA]</scope>
    <source>
        <strain evidence="2 3">DSM 108284</strain>
    </source>
</reference>
<comment type="caution">
    <text evidence="2">The sequence shown here is derived from an EMBL/GenBank/DDBJ whole genome shotgun (WGS) entry which is preliminary data.</text>
</comment>
<organism evidence="2 3">
    <name type="scientific">Hericium alpestre</name>
    <dbReference type="NCBI Taxonomy" id="135208"/>
    <lineage>
        <taxon>Eukaryota</taxon>
        <taxon>Fungi</taxon>
        <taxon>Dikarya</taxon>
        <taxon>Basidiomycota</taxon>
        <taxon>Agaricomycotina</taxon>
        <taxon>Agaricomycetes</taxon>
        <taxon>Russulales</taxon>
        <taxon>Hericiaceae</taxon>
        <taxon>Hericium</taxon>
    </lineage>
</organism>